<keyword evidence="2 12" id="KW-0540">Nuclease</keyword>
<dbReference type="InterPro" id="IPR033114">
    <property type="entry name" value="HNH_CAS9"/>
</dbReference>
<evidence type="ECO:0000256" key="3">
    <source>
        <dbReference type="ARBA" id="ARBA00022723"/>
    </source>
</evidence>
<comment type="caution">
    <text evidence="14">The sequence shown here is derived from an EMBL/GenBank/DDBJ whole genome shotgun (WGS) entry which is preliminary data.</text>
</comment>
<evidence type="ECO:0000313" key="14">
    <source>
        <dbReference type="EMBL" id="OUN43400.1"/>
    </source>
</evidence>
<keyword evidence="6" id="KW-0460">Magnesium</keyword>
<keyword evidence="9 12" id="KW-0238">DNA-binding</keyword>
<dbReference type="EMBL" id="NFHO01000004">
    <property type="protein sequence ID" value="OUN43400.1"/>
    <property type="molecule type" value="Genomic_DNA"/>
</dbReference>
<name>A0A1Y3UDH7_9ACTN</name>
<dbReference type="EC" id="3.1.-.-" evidence="12"/>
<dbReference type="RefSeq" id="WP_087186198.1">
    <property type="nucleotide sequence ID" value="NZ_NFHO01000004.1"/>
</dbReference>
<evidence type="ECO:0000256" key="5">
    <source>
        <dbReference type="ARBA" id="ARBA00022801"/>
    </source>
</evidence>
<dbReference type="NCBIfam" id="TIGR01865">
    <property type="entry name" value="cas_Csn1"/>
    <property type="match status" value="1"/>
</dbReference>
<evidence type="ECO:0000256" key="7">
    <source>
        <dbReference type="ARBA" id="ARBA00022884"/>
    </source>
</evidence>
<gene>
    <name evidence="12" type="primary">cas9</name>
    <name evidence="14" type="ORF">B5G21_04500</name>
</gene>
<dbReference type="InterPro" id="IPR028629">
    <property type="entry name" value="Cas9"/>
</dbReference>
<evidence type="ECO:0000256" key="8">
    <source>
        <dbReference type="ARBA" id="ARBA00023118"/>
    </source>
</evidence>
<dbReference type="GO" id="GO:0016787">
    <property type="term" value="F:hydrolase activity"/>
    <property type="evidence" value="ECO:0007669"/>
    <property type="project" value="UniProtKB-KW"/>
</dbReference>
<dbReference type="GO" id="GO:0043571">
    <property type="term" value="P:maintenance of CRISPR repeat elements"/>
    <property type="evidence" value="ECO:0007669"/>
    <property type="project" value="UniProtKB-UniRule"/>
</dbReference>
<evidence type="ECO:0000313" key="15">
    <source>
        <dbReference type="Proteomes" id="UP000196560"/>
    </source>
</evidence>
<proteinExistence type="inferred from homology"/>
<dbReference type="InterPro" id="IPR036397">
    <property type="entry name" value="RNaseH_sf"/>
</dbReference>
<evidence type="ECO:0000259" key="13">
    <source>
        <dbReference type="PROSITE" id="PS51749"/>
    </source>
</evidence>
<dbReference type="InterPro" id="IPR032240">
    <property type="entry name" value="Cas9_REC"/>
</dbReference>
<accession>A0A1Y3UDH7</accession>
<dbReference type="Pfam" id="PF16595">
    <property type="entry name" value="Cas9_PI"/>
    <property type="match status" value="1"/>
</dbReference>
<keyword evidence="4 12" id="KW-0255">Endonuclease</keyword>
<dbReference type="InterPro" id="IPR032237">
    <property type="entry name" value="Cas9_PI"/>
</dbReference>
<dbReference type="Gene3D" id="3.30.420.10">
    <property type="entry name" value="Ribonuclease H-like superfamily/Ribonuclease H"/>
    <property type="match status" value="1"/>
</dbReference>
<comment type="function">
    <text evidence="12">CRISPR (clustered regularly interspaced short palindromic repeat) is an adaptive immune system that provides protection against mobile genetic elements (viruses, transposable elements and conjugative plasmids). CRISPR clusters contain spacers, sequences complementary to antecedent mobile elements, and target invading nucleic acids. CRISPR clusters are transcribed and processed into CRISPR RNA (crRNA). In type II CRISPR systems correct processing of pre-crRNA requires a trans-encoded small RNA (tracrRNA), endogenous ribonuclease 3 (rnc) and this protein. The tracrRNA serves as a guide for ribonuclease 3-aided processing of pre-crRNA. Subsequently Cas9/crRNA/tracrRNA endonucleolytically cleaves linear or circular dsDNA target complementary to the spacer; Cas9 is inactive in the absence of the 2 guide RNAs (gRNA). Cas9 recognizes the protospacer adjacent motif (PAM) in the CRISPR repeat sequences to help distinguish self versus nonself, as targets within the bacterial CRISPR locus do not have PAMs. PAM recognition is also required for catalytic activity.</text>
</comment>
<comment type="caution">
    <text evidence="12">Lacks conserved residue(s) required for the propagation of feature annotation.</text>
</comment>
<keyword evidence="3" id="KW-0479">Metal-binding</keyword>
<sequence>MNLRRARDYSIGLDLGTGSVGWAVTDAEGNLYSFKGRPAMGSRTFPNAEPASVARIPRGQRRRYERRRQRIKLLQQFFMSDMERVDPDFFTRLNQSSLLAEDKDERIASCAWTIFNSSDFTEKEYYKQFPTIYHLRAFLCESDEKADLRLVYLALHNIVKHRGNFLYQDNPALSASDASVDEAVRQLVDALTEWCQNREIELSCDAKRIIEVFGGASLRRADKRDQLKGLLGLPAGLAKTMGKELASAVLGYTANFSKIFLISDAEHKFSLGNDEKVEEFEMICPDECTSLFSALRTAYSAYLLSGILRDANGKTLSFCKKKEYERYHDDLALLKALVREYAPESYQSFFGGERLVVNGRMTKRYDPTKAKGYTKYDLVHSAGSYDELAKDVKKLLGSLAADDPRYQQMMQAFDEERFLRRLKTSDNGSIPYQLHLEELRAIITRQGEFYPFLKEESKKIESLVSFRIPYYVGPLTTKNAAVDAHGNKRFAWSERKPGMESAKVRPWNWDDVIDRGKSAENFIVRMTGTCTYLQDEKVLPRCSLLYEEFCVLNELNGAHWSADGDHECPFDTSDRRGIVQDLFCGKRRVSYKQVEDWLRQHGNRRARVSGGQGESGFESKMSSYIFFSKDVLHVGRIDPADFPMIEEIILWNTLFEDRDILKERIEEAYGDRLNAEQIKTICKKRFTGWGRLSRRLLTGIKAQTDQGDLSIMDILREGDPNNDHRGKAMVFMGILHSEDLGFQKKIDQINQEKVSAGKVSLEDLPGSPALRRSINQAMRVVDEIVSIAKCPPSHIYLEVTRDEDGARKGRRSTRRYDAIKAALEKFKEESPTWFDQDVFGEFRRSRAEDLDERLSLYFMQGGKSLYSATPLKLELLHTNQYQVDHIIPQSYIKDDSFENKALVLAGENQRKSDALLIDSSIRTAMAPYWRALHQAGLMGDKKFNSLMCSSISDKRVRGFIARQLVETSQIVKLAGMMLQSNYPEADVQPVKASLGHDLRVQAGFIKCREVNDFHHAHDALIACEVGRYINQCHPGIYDNPIGYARAVRELVRKQNEEMRKYGRLPGSAGFIVGGFMRTHVDVDTGEVVWDAEEELSRIRAYLDYSNVFVTRMPEETSGALWNATIYSPHYGKTAPTLHIKQGLDVQRYGGYSSATFAYFTLYVAEKGKKRKAELLGIPISVARKIEGEPSKLDAFVAQDAEAKKLKHPLIIRARILKYARFEMEGNQFYFAAQDAVYSARQLVLKGDLYSVAAKACDKHLNDSCISNEDLIRLYDELVHKGDLLCNKFGNVTDVLRAGRERYAGLSISEKRQLVCNVLAYYRSATARVDISLVGGPKHAGNLGIAFVLNNPEAIVFVDQSVTGMFEKRTRVEL</sequence>
<evidence type="ECO:0000256" key="1">
    <source>
        <dbReference type="ARBA" id="ARBA00001946"/>
    </source>
</evidence>
<organism evidence="14 15">
    <name type="scientific">Enorma massiliensis</name>
    <dbReference type="NCBI Taxonomy" id="1472761"/>
    <lineage>
        <taxon>Bacteria</taxon>
        <taxon>Bacillati</taxon>
        <taxon>Actinomycetota</taxon>
        <taxon>Coriobacteriia</taxon>
        <taxon>Coriobacteriales</taxon>
        <taxon>Coriobacteriaceae</taxon>
        <taxon>Enorma</taxon>
    </lineage>
</organism>
<feature type="active site" description="For RuvC-like nuclease domain" evidence="12">
    <location>
        <position position="14"/>
    </location>
</feature>
<dbReference type="Pfam" id="PF16592">
    <property type="entry name" value="Cas9_REC"/>
    <property type="match status" value="1"/>
</dbReference>
<evidence type="ECO:0000256" key="6">
    <source>
        <dbReference type="ARBA" id="ARBA00022842"/>
    </source>
</evidence>
<keyword evidence="5 12" id="KW-0378">Hydrolase</keyword>
<comment type="cofactor">
    <cofactor evidence="1">
        <name>Mg(2+)</name>
        <dbReference type="ChEBI" id="CHEBI:18420"/>
    </cofactor>
</comment>
<keyword evidence="10" id="KW-0464">Manganese</keyword>
<feature type="active site" description="Proton acceptor for HNH nuclease domain" evidence="12">
    <location>
        <position position="885"/>
    </location>
</feature>
<evidence type="ECO:0000256" key="2">
    <source>
        <dbReference type="ARBA" id="ARBA00022722"/>
    </source>
</evidence>
<dbReference type="InterPro" id="IPR003615">
    <property type="entry name" value="HNH_nuc"/>
</dbReference>
<dbReference type="GO" id="GO:0004519">
    <property type="term" value="F:endonuclease activity"/>
    <property type="evidence" value="ECO:0007669"/>
    <property type="project" value="UniProtKB-UniRule"/>
</dbReference>
<dbReference type="Proteomes" id="UP000196560">
    <property type="component" value="Unassembled WGS sequence"/>
</dbReference>
<dbReference type="GO" id="GO:0051607">
    <property type="term" value="P:defense response to virus"/>
    <property type="evidence" value="ECO:0007669"/>
    <property type="project" value="UniProtKB-UniRule"/>
</dbReference>
<keyword evidence="15" id="KW-1185">Reference proteome</keyword>
<evidence type="ECO:0000256" key="4">
    <source>
        <dbReference type="ARBA" id="ARBA00022759"/>
    </source>
</evidence>
<evidence type="ECO:0000256" key="11">
    <source>
        <dbReference type="ARBA" id="ARBA00046380"/>
    </source>
</evidence>
<dbReference type="GO" id="GO:0003723">
    <property type="term" value="F:RNA binding"/>
    <property type="evidence" value="ECO:0007669"/>
    <property type="project" value="UniProtKB-UniRule"/>
</dbReference>
<evidence type="ECO:0000256" key="12">
    <source>
        <dbReference type="HAMAP-Rule" id="MF_01480"/>
    </source>
</evidence>
<dbReference type="Pfam" id="PF13395">
    <property type="entry name" value="HNH_4"/>
    <property type="match status" value="1"/>
</dbReference>
<comment type="similarity">
    <text evidence="12">Belongs to the CRISPR-associated Cas9 family.</text>
</comment>
<keyword evidence="8 12" id="KW-0051">Antiviral defense</keyword>
<feature type="domain" description="HNH Cas9-type" evidence="13">
    <location>
        <begin position="801"/>
        <end position="964"/>
    </location>
</feature>
<dbReference type="InterPro" id="IPR055228">
    <property type="entry name" value="Cas9_RuvC"/>
</dbReference>
<dbReference type="Pfam" id="PF22702">
    <property type="entry name" value="Cas9_RuvC"/>
    <property type="match status" value="1"/>
</dbReference>
<reference evidence="15" key="1">
    <citation type="submission" date="2017-04" db="EMBL/GenBank/DDBJ databases">
        <title>Function of individual gut microbiota members based on whole genome sequencing of pure cultures obtained from chicken caecum.</title>
        <authorList>
            <person name="Medvecky M."/>
            <person name="Cejkova D."/>
            <person name="Polansky O."/>
            <person name="Karasova D."/>
            <person name="Kubasova T."/>
            <person name="Cizek A."/>
            <person name="Rychlik I."/>
        </authorList>
    </citation>
    <scope>NUCLEOTIDE SEQUENCE [LARGE SCALE GENOMIC DNA]</scope>
    <source>
        <strain evidence="15">An70</strain>
    </source>
</reference>
<dbReference type="PROSITE" id="PS51749">
    <property type="entry name" value="HNH_CAS9"/>
    <property type="match status" value="1"/>
</dbReference>
<dbReference type="HAMAP" id="MF_01480">
    <property type="entry name" value="Cas9"/>
    <property type="match status" value="1"/>
</dbReference>
<comment type="subunit">
    <text evidence="11 12">Monomer. Binds crRNA and tracrRNA.</text>
</comment>
<comment type="domain">
    <text evidence="12">Has 2 endonuclease domains. The discontinuous RuvC-like domain cleaves the target DNA noncomplementary to crRNA while the HNH nuclease domain cleaves the target DNA complementary to crRNA.</text>
</comment>
<evidence type="ECO:0000256" key="9">
    <source>
        <dbReference type="ARBA" id="ARBA00023125"/>
    </source>
</evidence>
<dbReference type="GO" id="GO:0003677">
    <property type="term" value="F:DNA binding"/>
    <property type="evidence" value="ECO:0007669"/>
    <property type="project" value="UniProtKB-UniRule"/>
</dbReference>
<protein>
    <recommendedName>
        <fullName evidence="12">CRISPR-associated endonuclease Cas9</fullName>
        <ecNumber evidence="12">3.1.-.-</ecNumber>
    </recommendedName>
</protein>
<evidence type="ECO:0000256" key="10">
    <source>
        <dbReference type="ARBA" id="ARBA00023211"/>
    </source>
</evidence>
<keyword evidence="7 12" id="KW-0694">RNA-binding</keyword>
<dbReference type="GO" id="GO:0046872">
    <property type="term" value="F:metal ion binding"/>
    <property type="evidence" value="ECO:0007669"/>
    <property type="project" value="UniProtKB-UniRule"/>
</dbReference>